<gene>
    <name evidence="9" type="primary">LOC106469246</name>
</gene>
<dbReference type="PANTHER" id="PTHR10061:SF0">
    <property type="entry name" value="S-FORMYLGLUTATHIONE HYDROLASE"/>
    <property type="match status" value="1"/>
</dbReference>
<sequence>MLLHLYGHMIRQAFIYSVTLNLKSLQLKKIYHIIARIMSSLTPVSSNRCFGGYQKVYSHESSELKCKMNFSVYLPPQAEEKKVPVLYWLSGLTCTEQNFIQKAGAQRYAAEAGVMIVCPDTSPRGVNIEGEDDSYDFGSGAGFYVDATEEKWKNHYKMYSYVTKELPEIINGNFPALPHCQSIFGHSMGGHGALICALKNPGKYCSVSAFSPICNPMECPWGQKAFTGYLGKDKETWKEYDATHLVKKYQGPPLTILIDQGKDDNFLKEGQLLPDNFVAACTENKMPVILRMQETYDHSYYFIATFVEDHIKHHLEYLGMKS</sequence>
<evidence type="ECO:0000256" key="6">
    <source>
        <dbReference type="ARBA" id="ARBA00022801"/>
    </source>
</evidence>
<dbReference type="EC" id="3.1.2.12" evidence="3 7"/>
<evidence type="ECO:0000256" key="5">
    <source>
        <dbReference type="ARBA" id="ARBA00022487"/>
    </source>
</evidence>
<evidence type="ECO:0000256" key="1">
    <source>
        <dbReference type="ARBA" id="ARBA00002608"/>
    </source>
</evidence>
<protein>
    <recommendedName>
        <fullName evidence="4 7">S-formylglutathione hydrolase</fullName>
        <ecNumber evidence="3 7">3.1.2.12</ecNumber>
    </recommendedName>
</protein>
<evidence type="ECO:0000313" key="8">
    <source>
        <dbReference type="Proteomes" id="UP000694941"/>
    </source>
</evidence>
<organism evidence="8 9">
    <name type="scientific">Limulus polyphemus</name>
    <name type="common">Atlantic horseshoe crab</name>
    <dbReference type="NCBI Taxonomy" id="6850"/>
    <lineage>
        <taxon>Eukaryota</taxon>
        <taxon>Metazoa</taxon>
        <taxon>Ecdysozoa</taxon>
        <taxon>Arthropoda</taxon>
        <taxon>Chelicerata</taxon>
        <taxon>Merostomata</taxon>
        <taxon>Xiphosura</taxon>
        <taxon>Limulidae</taxon>
        <taxon>Limulus</taxon>
    </lineage>
</organism>
<dbReference type="NCBIfam" id="TIGR02821">
    <property type="entry name" value="fghA_ester_D"/>
    <property type="match status" value="1"/>
</dbReference>
<name>A0ABM1BMU3_LIMPO</name>
<keyword evidence="6 7" id="KW-0378">Hydrolase</keyword>
<dbReference type="SUPFAM" id="SSF53474">
    <property type="entry name" value="alpha/beta-Hydrolases"/>
    <property type="match status" value="1"/>
</dbReference>
<evidence type="ECO:0000256" key="2">
    <source>
        <dbReference type="ARBA" id="ARBA00005622"/>
    </source>
</evidence>
<dbReference type="PANTHER" id="PTHR10061">
    <property type="entry name" value="S-FORMYLGLUTATHIONE HYDROLASE"/>
    <property type="match status" value="1"/>
</dbReference>
<comment type="subcellular location">
    <subcellularLocation>
        <location evidence="7">Cytoplasm</location>
    </subcellularLocation>
</comment>
<dbReference type="InterPro" id="IPR029058">
    <property type="entry name" value="AB_hydrolase_fold"/>
</dbReference>
<evidence type="ECO:0000256" key="3">
    <source>
        <dbReference type="ARBA" id="ARBA00012479"/>
    </source>
</evidence>
<dbReference type="Pfam" id="PF00756">
    <property type="entry name" value="Esterase"/>
    <property type="match status" value="1"/>
</dbReference>
<evidence type="ECO:0000313" key="9">
    <source>
        <dbReference type="RefSeq" id="XP_013785171.2"/>
    </source>
</evidence>
<dbReference type="RefSeq" id="XP_013785171.2">
    <property type="nucleotide sequence ID" value="XM_013929717.2"/>
</dbReference>
<reference evidence="9" key="1">
    <citation type="submission" date="2025-08" db="UniProtKB">
        <authorList>
            <consortium name="RefSeq"/>
        </authorList>
    </citation>
    <scope>IDENTIFICATION</scope>
    <source>
        <tissue evidence="9">Muscle</tissue>
    </source>
</reference>
<comment type="function">
    <text evidence="1 7">Serine hydrolase involved in the detoxification of formaldehyde.</text>
</comment>
<dbReference type="GeneID" id="106469246"/>
<evidence type="ECO:0000256" key="7">
    <source>
        <dbReference type="RuleBase" id="RU363068"/>
    </source>
</evidence>
<evidence type="ECO:0000256" key="4">
    <source>
        <dbReference type="ARBA" id="ARBA00016774"/>
    </source>
</evidence>
<accession>A0ABM1BMU3</accession>
<comment type="similarity">
    <text evidence="2 7">Belongs to the esterase D family.</text>
</comment>
<comment type="catalytic activity">
    <reaction evidence="7">
        <text>S-formylglutathione + H2O = formate + glutathione + H(+)</text>
        <dbReference type="Rhea" id="RHEA:14961"/>
        <dbReference type="ChEBI" id="CHEBI:15377"/>
        <dbReference type="ChEBI" id="CHEBI:15378"/>
        <dbReference type="ChEBI" id="CHEBI:15740"/>
        <dbReference type="ChEBI" id="CHEBI:57688"/>
        <dbReference type="ChEBI" id="CHEBI:57925"/>
        <dbReference type="EC" id="3.1.2.12"/>
    </reaction>
</comment>
<keyword evidence="7" id="KW-0963">Cytoplasm</keyword>
<dbReference type="Gene3D" id="3.40.50.1820">
    <property type="entry name" value="alpha/beta hydrolase"/>
    <property type="match status" value="1"/>
</dbReference>
<dbReference type="InterPro" id="IPR000801">
    <property type="entry name" value="Esterase-like"/>
</dbReference>
<keyword evidence="5 7" id="KW-0719">Serine esterase</keyword>
<proteinExistence type="inferred from homology"/>
<dbReference type="Proteomes" id="UP000694941">
    <property type="component" value="Unplaced"/>
</dbReference>
<keyword evidence="8" id="KW-1185">Reference proteome</keyword>
<dbReference type="InterPro" id="IPR014186">
    <property type="entry name" value="S-formylglutathione_hydrol"/>
</dbReference>